<protein>
    <submittedName>
        <fullName evidence="2">Adhesin</fullName>
    </submittedName>
</protein>
<evidence type="ECO:0000259" key="1">
    <source>
        <dbReference type="Pfam" id="PF21814"/>
    </source>
</evidence>
<dbReference type="AlphaFoldDB" id="A0A562ZJS3"/>
<proteinExistence type="predicted"/>
<gene>
    <name evidence="2" type="ORF">FN976_21820</name>
</gene>
<organism evidence="2 3">
    <name type="scientific">Caenimonas sedimenti</name>
    <dbReference type="NCBI Taxonomy" id="2596921"/>
    <lineage>
        <taxon>Bacteria</taxon>
        <taxon>Pseudomonadati</taxon>
        <taxon>Pseudomonadota</taxon>
        <taxon>Betaproteobacteria</taxon>
        <taxon>Burkholderiales</taxon>
        <taxon>Comamonadaceae</taxon>
        <taxon>Caenimonas</taxon>
    </lineage>
</organism>
<dbReference type="Pfam" id="PF21814">
    <property type="entry name" value="DUF6883"/>
    <property type="match status" value="1"/>
</dbReference>
<keyword evidence="3" id="KW-1185">Reference proteome</keyword>
<evidence type="ECO:0000313" key="3">
    <source>
        <dbReference type="Proteomes" id="UP000318199"/>
    </source>
</evidence>
<dbReference type="InterPro" id="IPR049250">
    <property type="entry name" value="DUF6883"/>
</dbReference>
<feature type="domain" description="DUF6883" evidence="1">
    <location>
        <begin position="2"/>
        <end position="108"/>
    </location>
</feature>
<accession>A0A562ZJS3</accession>
<dbReference type="OrthoDB" id="5405416at2"/>
<sequence>MLPHSDRAVVEPSKVRDYLLSPSHPIGRFKAMVFAALGYTPDQWETLQRDLLTLGQTNPAVPGQMSRYGQKYEVSGTLVGPSGRSGKFVSVWLIATGDDVPRLVTVFPG</sequence>
<name>A0A562ZJS3_9BURK</name>
<dbReference type="Proteomes" id="UP000318199">
    <property type="component" value="Unassembled WGS sequence"/>
</dbReference>
<evidence type="ECO:0000313" key="2">
    <source>
        <dbReference type="EMBL" id="TWO68651.1"/>
    </source>
</evidence>
<reference evidence="2 3" key="1">
    <citation type="submission" date="2019-07" db="EMBL/GenBank/DDBJ databases">
        <title>Caenimonas sedimenti sp. nov., isolated from activated sludge.</title>
        <authorList>
            <person name="Xu J."/>
        </authorList>
    </citation>
    <scope>NUCLEOTIDE SEQUENCE [LARGE SCALE GENOMIC DNA]</scope>
    <source>
        <strain evidence="2 3">HX-9-20</strain>
    </source>
</reference>
<dbReference type="EMBL" id="VOBQ01000018">
    <property type="protein sequence ID" value="TWO68651.1"/>
    <property type="molecule type" value="Genomic_DNA"/>
</dbReference>
<comment type="caution">
    <text evidence="2">The sequence shown here is derived from an EMBL/GenBank/DDBJ whole genome shotgun (WGS) entry which is preliminary data.</text>
</comment>